<evidence type="ECO:0000313" key="5">
    <source>
        <dbReference type="Proteomes" id="UP000256244"/>
    </source>
</evidence>
<dbReference type="AlphaFoldDB" id="A0A2S8JN68"/>
<reference evidence="1 5" key="2">
    <citation type="submission" date="2018-08" db="EMBL/GenBank/DDBJ databases">
        <title>Complete genome sequencing and genomic characterization of five Escherichia coli strains co-producing MCR-1 and ESBLs from different origins in China.</title>
        <authorList>
            <person name="Bai L."/>
        </authorList>
    </citation>
    <scope>NUCLEOTIDE SEQUENCE [LARGE SCALE GENOMIC DNA]</scope>
    <source>
        <strain evidence="5">cq9</strain>
        <strain evidence="1">Cq9</strain>
    </source>
</reference>
<evidence type="ECO:0000313" key="1">
    <source>
        <dbReference type="EMBL" id="AXO08979.1"/>
    </source>
</evidence>
<reference evidence="3 4" key="1">
    <citation type="submission" date="2018-06" db="EMBL/GenBank/DDBJ databases">
        <authorList>
            <consortium name="Pathogen Informatics"/>
            <person name="Doyle S."/>
        </authorList>
    </citation>
    <scope>NUCLEOTIDE SEQUENCE [LARGE SCALE GENOMIC DNA]</scope>
    <source>
        <strain evidence="3 4">NCTC10082</strain>
    </source>
</reference>
<dbReference type="EMBL" id="CP031546">
    <property type="protein sequence ID" value="AXO08979.1"/>
    <property type="molecule type" value="Genomic_DNA"/>
</dbReference>
<dbReference type="Proteomes" id="UP000256244">
    <property type="component" value="Chromosome"/>
</dbReference>
<accession>A0A2S8JN68</accession>
<dbReference type="RefSeq" id="WP_001207580.1">
    <property type="nucleotide sequence ID" value="NZ_AP025180.1"/>
</dbReference>
<evidence type="ECO:0000313" key="2">
    <source>
        <dbReference type="EMBL" id="EFH6649706.1"/>
    </source>
</evidence>
<dbReference type="Proteomes" id="UP000530628">
    <property type="component" value="Unassembled WGS sequence"/>
</dbReference>
<dbReference type="Proteomes" id="UP000255164">
    <property type="component" value="Unassembled WGS sequence"/>
</dbReference>
<dbReference type="EMBL" id="AASWOY010000029">
    <property type="protein sequence ID" value="EFH6649706.1"/>
    <property type="molecule type" value="Genomic_DNA"/>
</dbReference>
<organism evidence="2 6">
    <name type="scientific">Escherichia coli</name>
    <dbReference type="NCBI Taxonomy" id="562"/>
    <lineage>
        <taxon>Bacteria</taxon>
        <taxon>Pseudomonadati</taxon>
        <taxon>Pseudomonadota</taxon>
        <taxon>Gammaproteobacteria</taxon>
        <taxon>Enterobacterales</taxon>
        <taxon>Enterobacteriaceae</taxon>
        <taxon>Escherichia</taxon>
    </lineage>
</organism>
<name>A0A2S8JN68_ECOLX</name>
<sequence length="292" mass="33184">MALPKRLFYSLRDAASYLTANSNKCSVDDLLHFADIGMLEICTHISGRWRAEIDLFNHYETKSTDKYVLFKPLGDSLCQLPFTVYTPYSAGDFEVTTAILFISEERPRGIPKNQIPLMGYRYLTIEGLMSICNLTKSMPFYDFVKYGKSSARFSLGKPRTMNTDGDDYSLSPMITFDSSPLDVSIDDLFITAEEIEILKDGGRDCANGMLMGCITKKLPSPTTQPDPRSALPAFVDDLLYLYYKDETKRGKPWLHVREDKTKGQPTELENDFCKAGLSLPSQKTMRRWFKVD</sequence>
<evidence type="ECO:0000313" key="3">
    <source>
        <dbReference type="EMBL" id="STE04650.1"/>
    </source>
</evidence>
<protein>
    <submittedName>
        <fullName evidence="2">Uncharacterized protein</fullName>
    </submittedName>
</protein>
<gene>
    <name evidence="1" type="ORF">DS732_22975</name>
    <name evidence="2" type="ORF">GNW61_13255</name>
    <name evidence="3" type="ORF">NCTC10082_03081</name>
</gene>
<proteinExistence type="predicted"/>
<reference evidence="2 6" key="3">
    <citation type="submission" date="2019-11" db="EMBL/GenBank/DDBJ databases">
        <authorList>
            <consortium name="GenomeTrakr network: Whole genome sequencing for foodborne pathogen traceback"/>
        </authorList>
    </citation>
    <scope>NUCLEOTIDE SEQUENCE [LARGE SCALE GENOMIC DNA]</scope>
    <source>
        <strain evidence="2 6">PSU-2072</strain>
    </source>
</reference>
<dbReference type="EMBL" id="UFZA01000001">
    <property type="protein sequence ID" value="STE04650.1"/>
    <property type="molecule type" value="Genomic_DNA"/>
</dbReference>
<evidence type="ECO:0000313" key="6">
    <source>
        <dbReference type="Proteomes" id="UP000530628"/>
    </source>
</evidence>
<evidence type="ECO:0000313" key="4">
    <source>
        <dbReference type="Proteomes" id="UP000255164"/>
    </source>
</evidence>